<evidence type="ECO:0008006" key="4">
    <source>
        <dbReference type="Google" id="ProtNLM"/>
    </source>
</evidence>
<protein>
    <recommendedName>
        <fullName evidence="4">Sigma factor regulator C-terminal domain-containing protein</fullName>
    </recommendedName>
</protein>
<feature type="transmembrane region" description="Helical" evidence="1">
    <location>
        <begin position="69"/>
        <end position="91"/>
    </location>
</feature>
<dbReference type="OrthoDB" id="1828692at2"/>
<dbReference type="EMBL" id="AHYT01000001">
    <property type="protein sequence ID" value="EOT30715.1"/>
    <property type="molecule type" value="Genomic_DNA"/>
</dbReference>
<keyword evidence="1" id="KW-0812">Transmembrane</keyword>
<dbReference type="AlphaFoldDB" id="S0NVL7"/>
<organism evidence="2 3">
    <name type="scientific">Enterococcus saccharolyticus subsp. saccharolyticus ATCC 43076</name>
    <dbReference type="NCBI Taxonomy" id="1139996"/>
    <lineage>
        <taxon>Bacteria</taxon>
        <taxon>Bacillati</taxon>
        <taxon>Bacillota</taxon>
        <taxon>Bacilli</taxon>
        <taxon>Lactobacillales</taxon>
        <taxon>Enterococcaceae</taxon>
        <taxon>Enterococcus</taxon>
    </lineage>
</organism>
<comment type="caution">
    <text evidence="2">The sequence shown here is derived from an EMBL/GenBank/DDBJ whole genome shotgun (WGS) entry which is preliminary data.</text>
</comment>
<evidence type="ECO:0000256" key="1">
    <source>
        <dbReference type="SAM" id="Phobius"/>
    </source>
</evidence>
<evidence type="ECO:0000313" key="3">
    <source>
        <dbReference type="Proteomes" id="UP000014136"/>
    </source>
</evidence>
<dbReference type="STRING" id="41997.RV16_GL002484"/>
<dbReference type="PATRIC" id="fig|1139996.3.peg.412"/>
<dbReference type="eggNOG" id="ENOG50306ZB">
    <property type="taxonomic scope" value="Bacteria"/>
</dbReference>
<keyword evidence="1" id="KW-0472">Membrane</keyword>
<keyword evidence="3" id="KW-1185">Reference proteome</keyword>
<proteinExistence type="predicted"/>
<gene>
    <name evidence="2" type="ORF">OMQ_00419</name>
</gene>
<keyword evidence="1" id="KW-1133">Transmembrane helix</keyword>
<dbReference type="RefSeq" id="WP_016174230.1">
    <property type="nucleotide sequence ID" value="NZ_KE136389.1"/>
</dbReference>
<name>S0NVL7_9ENTE</name>
<reference evidence="2 3" key="1">
    <citation type="submission" date="2013-03" db="EMBL/GenBank/DDBJ databases">
        <title>The Genome Sequence of Enterococcus saccharolyticus ATCC_43076 (Illumina only assembly).</title>
        <authorList>
            <consortium name="The Broad Institute Genomics Platform"/>
            <consortium name="The Broad Institute Genome Sequencing Center for Infectious Disease"/>
            <person name="Earl A."/>
            <person name="Russ C."/>
            <person name="Gilmore M."/>
            <person name="Surin D."/>
            <person name="Walker B."/>
            <person name="Young S."/>
            <person name="Zeng Q."/>
            <person name="Gargeya S."/>
            <person name="Fitzgerald M."/>
            <person name="Haas B."/>
            <person name="Abouelleil A."/>
            <person name="Allen A.W."/>
            <person name="Alvarado L."/>
            <person name="Arachchi H.M."/>
            <person name="Berlin A.M."/>
            <person name="Chapman S.B."/>
            <person name="Gainer-Dewar J."/>
            <person name="Goldberg J."/>
            <person name="Griggs A."/>
            <person name="Gujja S."/>
            <person name="Hansen M."/>
            <person name="Howarth C."/>
            <person name="Imamovic A."/>
            <person name="Ireland A."/>
            <person name="Larimer J."/>
            <person name="McCowan C."/>
            <person name="Murphy C."/>
            <person name="Pearson M."/>
            <person name="Poon T.W."/>
            <person name="Priest M."/>
            <person name="Roberts A."/>
            <person name="Saif S."/>
            <person name="Shea T."/>
            <person name="Sisk P."/>
            <person name="Sykes S."/>
            <person name="Wortman J."/>
            <person name="Nusbaum C."/>
            <person name="Birren B."/>
        </authorList>
    </citation>
    <scope>NUCLEOTIDE SEQUENCE [LARGE SCALE GENOMIC DNA]</scope>
    <source>
        <strain evidence="2 3">ATCC 43076</strain>
    </source>
</reference>
<evidence type="ECO:0000313" key="2">
    <source>
        <dbReference type="EMBL" id="EOT30715.1"/>
    </source>
</evidence>
<dbReference type="Proteomes" id="UP000014136">
    <property type="component" value="Unassembled WGS sequence"/>
</dbReference>
<accession>S0NVL7</accession>
<sequence>MKNYRERLEKYQNNEMTDAEATIFEKELQDATALFDYLLEHEELEDFPPTSDSAFKEDKQVKQKIRQRLYRVTAIITIVVLLIIGGSSYLIPKLLDAYYYNPLENQKLDENGDFRKLQPSKMELYQRVYQQVALEQDRFVNTSITKIGPATYEVHQMNFNDFKGNPSINTYVINKGKVASIQAETNVNPSLIYHQHLVLPDYLVDHEKDTSPGTLKSKIEKLPESSWLKLKLPFPKPLTWDNLQQFISEHPEVTFYTATLKGFDNLGVRLDYENNYTDTLSGFNIPKYDSVFIEQLEKDYPQLISPTGTIRPSMTEDDVKSFLISNFTYLLNHPEDNFVQYTAGIFHQKQDYQNALTSLKNDELEFSHIEVALPKSIYSTFVTLDNFHYVTLEDLAIFSMYQTD</sequence>
<dbReference type="HOGENOM" id="CLU_681025_0_0_9"/>